<dbReference type="InterPro" id="IPR013249">
    <property type="entry name" value="RNA_pol_sigma70_r4_t2"/>
</dbReference>
<dbReference type="InterPro" id="IPR036388">
    <property type="entry name" value="WH-like_DNA-bd_sf"/>
</dbReference>
<dbReference type="Gene3D" id="1.10.10.10">
    <property type="entry name" value="Winged helix-like DNA-binding domain superfamily/Winged helix DNA-binding domain"/>
    <property type="match status" value="1"/>
</dbReference>
<dbReference type="GO" id="GO:0003677">
    <property type="term" value="F:DNA binding"/>
    <property type="evidence" value="ECO:0007669"/>
    <property type="project" value="InterPro"/>
</dbReference>
<dbReference type="SUPFAM" id="SSF88946">
    <property type="entry name" value="Sigma2 domain of RNA polymerase sigma factors"/>
    <property type="match status" value="1"/>
</dbReference>
<keyword evidence="8" id="KW-1185">Reference proteome</keyword>
<dbReference type="InterPro" id="IPR013325">
    <property type="entry name" value="RNA_pol_sigma_r2"/>
</dbReference>
<dbReference type="OrthoDB" id="306910at2"/>
<evidence type="ECO:0000256" key="4">
    <source>
        <dbReference type="ARBA" id="ARBA00023163"/>
    </source>
</evidence>
<dbReference type="GO" id="GO:0006352">
    <property type="term" value="P:DNA-templated transcription initiation"/>
    <property type="evidence" value="ECO:0007669"/>
    <property type="project" value="InterPro"/>
</dbReference>
<dbReference type="Pfam" id="PF08281">
    <property type="entry name" value="Sigma70_r4_2"/>
    <property type="match status" value="1"/>
</dbReference>
<reference evidence="7 8" key="1">
    <citation type="journal article" date="2017" name="Int. J. Syst. Evol. Microbiol.">
        <title>Bacillus notoginsengisoli sp. nov., a novel bacterium isolated from the rhizosphere of Panax notoginseng.</title>
        <authorList>
            <person name="Zhang M.Y."/>
            <person name="Cheng J."/>
            <person name="Cai Y."/>
            <person name="Zhang T.Y."/>
            <person name="Wu Y.Y."/>
            <person name="Manikprabhu D."/>
            <person name="Li W.J."/>
            <person name="Zhang Y.X."/>
        </authorList>
    </citation>
    <scope>NUCLEOTIDE SEQUENCE [LARGE SCALE GENOMIC DNA]</scope>
    <source>
        <strain evidence="7 8">JCM 30743</strain>
    </source>
</reference>
<dbReference type="GO" id="GO:0016987">
    <property type="term" value="F:sigma factor activity"/>
    <property type="evidence" value="ECO:0007669"/>
    <property type="project" value="UniProtKB-KW"/>
</dbReference>
<comment type="similarity">
    <text evidence="1">Belongs to the sigma-70 factor family. ECF subfamily.</text>
</comment>
<evidence type="ECO:0000259" key="6">
    <source>
        <dbReference type="Pfam" id="PF08281"/>
    </source>
</evidence>
<dbReference type="Pfam" id="PF04542">
    <property type="entry name" value="Sigma70_r2"/>
    <property type="match status" value="1"/>
</dbReference>
<dbReference type="NCBIfam" id="TIGR02937">
    <property type="entry name" value="sigma70-ECF"/>
    <property type="match status" value="1"/>
</dbReference>
<dbReference type="InterPro" id="IPR039425">
    <property type="entry name" value="RNA_pol_sigma-70-like"/>
</dbReference>
<evidence type="ECO:0000256" key="1">
    <source>
        <dbReference type="ARBA" id="ARBA00010641"/>
    </source>
</evidence>
<gene>
    <name evidence="7" type="ORF">D1B31_15850</name>
</gene>
<evidence type="ECO:0000256" key="3">
    <source>
        <dbReference type="ARBA" id="ARBA00023082"/>
    </source>
</evidence>
<dbReference type="PANTHER" id="PTHR43133:SF60">
    <property type="entry name" value="RNA POLYMERASE SIGMA FACTOR SIGV"/>
    <property type="match status" value="1"/>
</dbReference>
<dbReference type="EMBL" id="QWEG01000010">
    <property type="protein sequence ID" value="RHW37241.1"/>
    <property type="molecule type" value="Genomic_DNA"/>
</dbReference>
<feature type="domain" description="RNA polymerase sigma factor 70 region 4 type 2" evidence="6">
    <location>
        <begin position="108"/>
        <end position="157"/>
    </location>
</feature>
<dbReference type="InterPro" id="IPR013324">
    <property type="entry name" value="RNA_pol_sigma_r3/r4-like"/>
</dbReference>
<organism evidence="7 8">
    <name type="scientific">Neobacillus notoginsengisoli</name>
    <dbReference type="NCBI Taxonomy" id="1578198"/>
    <lineage>
        <taxon>Bacteria</taxon>
        <taxon>Bacillati</taxon>
        <taxon>Bacillota</taxon>
        <taxon>Bacilli</taxon>
        <taxon>Bacillales</taxon>
        <taxon>Bacillaceae</taxon>
        <taxon>Neobacillus</taxon>
    </lineage>
</organism>
<comment type="caution">
    <text evidence="7">The sequence shown here is derived from an EMBL/GenBank/DDBJ whole genome shotgun (WGS) entry which is preliminary data.</text>
</comment>
<evidence type="ECO:0000313" key="7">
    <source>
        <dbReference type="EMBL" id="RHW37241.1"/>
    </source>
</evidence>
<feature type="domain" description="RNA polymerase sigma-70 region 2" evidence="5">
    <location>
        <begin position="9"/>
        <end position="75"/>
    </location>
</feature>
<dbReference type="PANTHER" id="PTHR43133">
    <property type="entry name" value="RNA POLYMERASE ECF-TYPE SIGMA FACTO"/>
    <property type="match status" value="1"/>
</dbReference>
<evidence type="ECO:0000256" key="2">
    <source>
        <dbReference type="ARBA" id="ARBA00023015"/>
    </source>
</evidence>
<keyword evidence="3" id="KW-0731">Sigma factor</keyword>
<name>A0A417YQU9_9BACI</name>
<evidence type="ECO:0000313" key="8">
    <source>
        <dbReference type="Proteomes" id="UP000284416"/>
    </source>
</evidence>
<dbReference type="Gene3D" id="1.10.1740.10">
    <property type="match status" value="1"/>
</dbReference>
<protein>
    <submittedName>
        <fullName evidence="7">RNA polymerase sigma factor</fullName>
    </submittedName>
</protein>
<dbReference type="InterPro" id="IPR007627">
    <property type="entry name" value="RNA_pol_sigma70_r2"/>
</dbReference>
<accession>A0A417YQU9</accession>
<proteinExistence type="inferred from homology"/>
<dbReference type="InterPro" id="IPR014284">
    <property type="entry name" value="RNA_pol_sigma-70_dom"/>
</dbReference>
<dbReference type="SUPFAM" id="SSF88659">
    <property type="entry name" value="Sigma3 and sigma4 domains of RNA polymerase sigma factors"/>
    <property type="match status" value="1"/>
</dbReference>
<keyword evidence="2" id="KW-0805">Transcription regulation</keyword>
<dbReference type="AlphaFoldDB" id="A0A417YQU9"/>
<evidence type="ECO:0000259" key="5">
    <source>
        <dbReference type="Pfam" id="PF04542"/>
    </source>
</evidence>
<dbReference type="RefSeq" id="WP_118922135.1">
    <property type="nucleotide sequence ID" value="NZ_QWEG01000010.1"/>
</dbReference>
<sequence length="167" mass="19767">MAASGINQLFSMYSNDVYHYIGYLIGFDEAEDLEQEVFIRAFYSWESYRGESSRKTWLLSIARHTAADELRKRKRKKIIRNLPLADRQIADLGNTPDILYEINETNKELYMAILRLKESYRQVVILRGIQEMSVQETAEILNWRPEKVNITLHRALHALKKEKERFL</sequence>
<keyword evidence="4" id="KW-0804">Transcription</keyword>
<dbReference type="Proteomes" id="UP000284416">
    <property type="component" value="Unassembled WGS sequence"/>
</dbReference>
<dbReference type="CDD" id="cd06171">
    <property type="entry name" value="Sigma70_r4"/>
    <property type="match status" value="1"/>
</dbReference>